<dbReference type="InterPro" id="IPR019757">
    <property type="entry name" value="Pept_S26A_signal_pept_1_Lys-AS"/>
</dbReference>
<comment type="caution">
    <text evidence="8">The sequence shown here is derived from an EMBL/GenBank/DDBJ whole genome shotgun (WGS) entry which is preliminary data.</text>
</comment>
<dbReference type="InterPro" id="IPR036286">
    <property type="entry name" value="LexA/Signal_pep-like_sf"/>
</dbReference>
<dbReference type="PATRIC" id="fig|1618345.3.peg.102"/>
<feature type="transmembrane region" description="Helical" evidence="6">
    <location>
        <begin position="6"/>
        <end position="27"/>
    </location>
</feature>
<dbReference type="InterPro" id="IPR000223">
    <property type="entry name" value="Pept_S26A_signal_pept_1"/>
</dbReference>
<dbReference type="PROSITE" id="PS00760">
    <property type="entry name" value="SPASE_I_2"/>
    <property type="match status" value="1"/>
</dbReference>
<proteinExistence type="inferred from homology"/>
<name>A0A0G0Q0T1_UNCC2</name>
<evidence type="ECO:0000256" key="5">
    <source>
        <dbReference type="PIRSR" id="PIRSR600223-1"/>
    </source>
</evidence>
<dbReference type="Pfam" id="PF10502">
    <property type="entry name" value="Peptidase_S26"/>
    <property type="match status" value="1"/>
</dbReference>
<keyword evidence="6" id="KW-0812">Transmembrane</keyword>
<evidence type="ECO:0000256" key="1">
    <source>
        <dbReference type="ARBA" id="ARBA00000677"/>
    </source>
</evidence>
<keyword evidence="6" id="KW-0645">Protease</keyword>
<protein>
    <recommendedName>
        <fullName evidence="3 6">Signal peptidase I</fullName>
        <ecNumber evidence="3 6">3.4.21.89</ecNumber>
    </recommendedName>
</protein>
<dbReference type="CDD" id="cd06530">
    <property type="entry name" value="S26_SPase_I"/>
    <property type="match status" value="1"/>
</dbReference>
<dbReference type="GO" id="GO:0004252">
    <property type="term" value="F:serine-type endopeptidase activity"/>
    <property type="evidence" value="ECO:0007669"/>
    <property type="project" value="InterPro"/>
</dbReference>
<dbReference type="InterPro" id="IPR019533">
    <property type="entry name" value="Peptidase_S26"/>
</dbReference>
<comment type="subcellular location">
    <subcellularLocation>
        <location evidence="6">Membrane</location>
        <topology evidence="6">Single-pass type II membrane protein</topology>
    </subcellularLocation>
</comment>
<comment type="catalytic activity">
    <reaction evidence="1 6">
        <text>Cleavage of hydrophobic, N-terminal signal or leader sequences from secreted and periplasmic proteins.</text>
        <dbReference type="EC" id="3.4.21.89"/>
    </reaction>
</comment>
<dbReference type="Proteomes" id="UP000034207">
    <property type="component" value="Unassembled WGS sequence"/>
</dbReference>
<keyword evidence="6" id="KW-0472">Membrane</keyword>
<dbReference type="GO" id="GO:0016020">
    <property type="term" value="C:membrane"/>
    <property type="evidence" value="ECO:0007669"/>
    <property type="project" value="UniProtKB-SubCell"/>
</dbReference>
<dbReference type="SUPFAM" id="SSF51306">
    <property type="entry name" value="LexA/Signal peptidase"/>
    <property type="match status" value="1"/>
</dbReference>
<dbReference type="AlphaFoldDB" id="A0A0G0Q0T1"/>
<evidence type="ECO:0000256" key="3">
    <source>
        <dbReference type="ARBA" id="ARBA00013208"/>
    </source>
</evidence>
<keyword evidence="4 6" id="KW-0378">Hydrolase</keyword>
<accession>A0A0G0Q0T1</accession>
<gene>
    <name evidence="8" type="ORF">UT18_C0002G0048</name>
</gene>
<keyword evidence="6" id="KW-1133">Transmembrane helix</keyword>
<dbReference type="EMBL" id="LBVV01000002">
    <property type="protein sequence ID" value="KKQ95271.1"/>
    <property type="molecule type" value="Genomic_DNA"/>
</dbReference>
<evidence type="ECO:0000256" key="2">
    <source>
        <dbReference type="ARBA" id="ARBA00009370"/>
    </source>
</evidence>
<dbReference type="PANTHER" id="PTHR43390:SF1">
    <property type="entry name" value="CHLOROPLAST PROCESSING PEPTIDASE"/>
    <property type="match status" value="1"/>
</dbReference>
<dbReference type="STRING" id="1618345.UT18_C0002G0048"/>
<feature type="active site" evidence="5">
    <location>
        <position position="102"/>
    </location>
</feature>
<feature type="active site" evidence="5">
    <location>
        <position position="41"/>
    </location>
</feature>
<comment type="similarity">
    <text evidence="2 6">Belongs to the peptidase S26 family.</text>
</comment>
<dbReference type="Gene3D" id="2.10.109.10">
    <property type="entry name" value="Umud Fragment, subunit A"/>
    <property type="match status" value="1"/>
</dbReference>
<organism evidence="8 9">
    <name type="scientific">candidate division CPR2 bacterium GW2011_GWC2_39_10</name>
    <dbReference type="NCBI Taxonomy" id="1618345"/>
    <lineage>
        <taxon>Bacteria</taxon>
        <taxon>Bacteria division CPR2</taxon>
    </lineage>
</organism>
<reference evidence="8 9" key="1">
    <citation type="journal article" date="2015" name="Nature">
        <title>rRNA introns, odd ribosomes, and small enigmatic genomes across a large radiation of phyla.</title>
        <authorList>
            <person name="Brown C.T."/>
            <person name="Hug L.A."/>
            <person name="Thomas B.C."/>
            <person name="Sharon I."/>
            <person name="Castelle C.J."/>
            <person name="Singh A."/>
            <person name="Wilkins M.J."/>
            <person name="Williams K.H."/>
            <person name="Banfield J.F."/>
        </authorList>
    </citation>
    <scope>NUCLEOTIDE SEQUENCE [LARGE SCALE GENOMIC DNA]</scope>
</reference>
<feature type="domain" description="Peptidase S26" evidence="7">
    <location>
        <begin position="11"/>
        <end position="191"/>
    </location>
</feature>
<evidence type="ECO:0000256" key="6">
    <source>
        <dbReference type="RuleBase" id="RU362042"/>
    </source>
</evidence>
<evidence type="ECO:0000259" key="7">
    <source>
        <dbReference type="Pfam" id="PF10502"/>
    </source>
</evidence>
<dbReference type="GO" id="GO:0009003">
    <property type="term" value="F:signal peptidase activity"/>
    <property type="evidence" value="ECO:0007669"/>
    <property type="project" value="UniProtKB-EC"/>
</dbReference>
<evidence type="ECO:0000313" key="8">
    <source>
        <dbReference type="EMBL" id="KKQ95271.1"/>
    </source>
</evidence>
<sequence>MSKNDGASILLEIFKTVIIIAVIVVSIRNFVVQPFYVVGSSMEPSFQSNDYLIIDEFTYHIRQPRRGEVIVLKHPEPECDAFLKQNFFAKLFAKEPCRNYIKRIIGVPGDAVKVEGGNVYVKSKGTGDFIMLNENYIDSQLKGQTLGNQVRELQDDEFYVIGDNREPGGSSDSREWGILKRDHIVGKTWLRLLPKYSRITTPEYNTGN</sequence>
<dbReference type="PRINTS" id="PR00727">
    <property type="entry name" value="LEADERPTASE"/>
</dbReference>
<dbReference type="GO" id="GO:0006465">
    <property type="term" value="P:signal peptide processing"/>
    <property type="evidence" value="ECO:0007669"/>
    <property type="project" value="InterPro"/>
</dbReference>
<dbReference type="PANTHER" id="PTHR43390">
    <property type="entry name" value="SIGNAL PEPTIDASE I"/>
    <property type="match status" value="1"/>
</dbReference>
<dbReference type="EC" id="3.4.21.89" evidence="3 6"/>
<evidence type="ECO:0000313" key="9">
    <source>
        <dbReference type="Proteomes" id="UP000034207"/>
    </source>
</evidence>
<dbReference type="NCBIfam" id="TIGR02227">
    <property type="entry name" value="sigpep_I_bact"/>
    <property type="match status" value="1"/>
</dbReference>
<evidence type="ECO:0000256" key="4">
    <source>
        <dbReference type="ARBA" id="ARBA00022801"/>
    </source>
</evidence>